<gene>
    <name evidence="8" type="ORF">UFOVP1387_16</name>
</gene>
<dbReference type="NCBIfam" id="TIGR01543">
    <property type="entry name" value="proheadase_HK97"/>
    <property type="match status" value="1"/>
</dbReference>
<proteinExistence type="predicted"/>
<dbReference type="GO" id="GO:0046797">
    <property type="term" value="P:viral procapsid maturation"/>
    <property type="evidence" value="ECO:0007669"/>
    <property type="project" value="UniProtKB-KW"/>
</dbReference>
<keyword evidence="4" id="KW-0118">Viral capsid assembly</keyword>
<organism evidence="8">
    <name type="scientific">uncultured Caudovirales phage</name>
    <dbReference type="NCBI Taxonomy" id="2100421"/>
    <lineage>
        <taxon>Viruses</taxon>
        <taxon>Duplodnaviria</taxon>
        <taxon>Heunggongvirae</taxon>
        <taxon>Uroviricota</taxon>
        <taxon>Caudoviricetes</taxon>
        <taxon>Peduoviridae</taxon>
        <taxon>Maltschvirus</taxon>
        <taxon>Maltschvirus maltsch</taxon>
    </lineage>
</organism>
<feature type="region of interest" description="Disordered" evidence="6">
    <location>
        <begin position="56"/>
        <end position="80"/>
    </location>
</feature>
<reference evidence="8" key="1">
    <citation type="submission" date="2020-05" db="EMBL/GenBank/DDBJ databases">
        <authorList>
            <person name="Chiriac C."/>
            <person name="Salcher M."/>
            <person name="Ghai R."/>
            <person name="Kavagutti S V."/>
        </authorList>
    </citation>
    <scope>NUCLEOTIDE SEQUENCE</scope>
</reference>
<protein>
    <submittedName>
        <fullName evidence="8">Prohead protease</fullName>
    </submittedName>
</protein>
<dbReference type="InterPro" id="IPR006433">
    <property type="entry name" value="Prohead_protease"/>
</dbReference>
<evidence type="ECO:0000313" key="8">
    <source>
        <dbReference type="EMBL" id="CAB4203794.1"/>
    </source>
</evidence>
<dbReference type="EMBL" id="LR797337">
    <property type="protein sequence ID" value="CAB4203794.1"/>
    <property type="molecule type" value="Genomic_DNA"/>
</dbReference>
<feature type="region of interest" description="Disordered" evidence="6">
    <location>
        <begin position="103"/>
        <end position="123"/>
    </location>
</feature>
<dbReference type="Pfam" id="PF04586">
    <property type="entry name" value="Peptidase_S78"/>
    <property type="match status" value="1"/>
</dbReference>
<keyword evidence="3" id="KW-0378">Hydrolase</keyword>
<keyword evidence="5" id="KW-1273">Viral capsid maturation</keyword>
<evidence type="ECO:0000259" key="7">
    <source>
        <dbReference type="Pfam" id="PF04586"/>
    </source>
</evidence>
<keyword evidence="2 8" id="KW-0645">Protease</keyword>
<sequence length="452" mass="49876">MPYGISQEQTDCANWATVKQETDGSYTTIGCHESKEDAIDQMIVVSMAEDIEPLGEIRAEGDMDTEQKLDSPDKSGSMSERNDDFIEAIDQVMAILTQVKDEYESGDTVEPDEMTEPAESPEMSEIRAEIDLSAPEFMRASARRGLDLHEQGLSGDGLVPATVADARRMAAGEISEGKWRKIGAWIARHIGDLEAIEDSEITAGLVAMLLWGGGSTKASALRAQTYAERIVARLDEQQTRCADDKDATMIEPMKDQAAAIEHRWCVTGSDERRVAFSTLEMREVGEGNQLIGYAAVFDSPSEPMPFTEFVKRGAFTKTIKDGADVRLLIDHEGVPLARTKSGTLTLTEDDRGLRVVADLDPANPDAARVMSAMRRGDLSQMSFAFRTIKDAWSDDRSVRELREVQLFDVSVVTFPAYEQTMAELRNAEMSVTMTSTTDVSVRKAQIALARHR</sequence>
<evidence type="ECO:0000256" key="6">
    <source>
        <dbReference type="SAM" id="MobiDB-lite"/>
    </source>
</evidence>
<keyword evidence="1" id="KW-1188">Viral release from host cell</keyword>
<dbReference type="InterPro" id="IPR054613">
    <property type="entry name" value="Peptidase_S78_dom"/>
</dbReference>
<name>A0A6J5S5J5_9CAUD</name>
<evidence type="ECO:0000256" key="1">
    <source>
        <dbReference type="ARBA" id="ARBA00022612"/>
    </source>
</evidence>
<feature type="domain" description="Prohead serine protease" evidence="7">
    <location>
        <begin position="279"/>
        <end position="430"/>
    </location>
</feature>
<feature type="compositionally biased region" description="Acidic residues" evidence="6">
    <location>
        <begin position="104"/>
        <end position="116"/>
    </location>
</feature>
<evidence type="ECO:0000256" key="2">
    <source>
        <dbReference type="ARBA" id="ARBA00022670"/>
    </source>
</evidence>
<evidence type="ECO:0000256" key="5">
    <source>
        <dbReference type="ARBA" id="ARBA00023045"/>
    </source>
</evidence>
<evidence type="ECO:0000256" key="3">
    <source>
        <dbReference type="ARBA" id="ARBA00022801"/>
    </source>
</evidence>
<dbReference type="GO" id="GO:0006508">
    <property type="term" value="P:proteolysis"/>
    <property type="evidence" value="ECO:0007669"/>
    <property type="project" value="UniProtKB-KW"/>
</dbReference>
<feature type="compositionally biased region" description="Basic and acidic residues" evidence="6">
    <location>
        <begin position="56"/>
        <end position="73"/>
    </location>
</feature>
<evidence type="ECO:0000256" key="4">
    <source>
        <dbReference type="ARBA" id="ARBA00022950"/>
    </source>
</evidence>
<accession>A0A6J5S5J5</accession>
<dbReference type="GO" id="GO:0008233">
    <property type="term" value="F:peptidase activity"/>
    <property type="evidence" value="ECO:0007669"/>
    <property type="project" value="UniProtKB-KW"/>
</dbReference>